<keyword evidence="3 8" id="KW-0641">Proline biosynthesis</keyword>
<feature type="binding site" evidence="8">
    <location>
        <position position="9"/>
    </location>
    <ligand>
        <name>ATP</name>
        <dbReference type="ChEBI" id="CHEBI:30616"/>
    </ligand>
</feature>
<keyword evidence="4 8" id="KW-0808">Transferase</keyword>
<dbReference type="InterPro" id="IPR041739">
    <property type="entry name" value="G5K_ProB"/>
</dbReference>
<dbReference type="Gene3D" id="2.30.130.10">
    <property type="entry name" value="PUA domain"/>
    <property type="match status" value="1"/>
</dbReference>
<dbReference type="PRINTS" id="PR00474">
    <property type="entry name" value="GLU5KINASE"/>
</dbReference>
<dbReference type="InterPro" id="IPR036393">
    <property type="entry name" value="AceGlu_kinase-like_sf"/>
</dbReference>
<keyword evidence="7 8" id="KW-0067">ATP-binding</keyword>
<dbReference type="NCBIfam" id="TIGR01027">
    <property type="entry name" value="proB"/>
    <property type="match status" value="1"/>
</dbReference>
<dbReference type="PIRSF" id="PIRSF000729">
    <property type="entry name" value="GK"/>
    <property type="match status" value="1"/>
</dbReference>
<evidence type="ECO:0000256" key="6">
    <source>
        <dbReference type="ARBA" id="ARBA00022777"/>
    </source>
</evidence>
<accession>A0ABW3ZZA5</accession>
<protein>
    <recommendedName>
        <fullName evidence="8">Glutamate 5-kinase</fullName>
        <ecNumber evidence="8">2.7.2.11</ecNumber>
    </recommendedName>
    <alternativeName>
        <fullName evidence="8">Gamma-glutamyl kinase</fullName>
        <shortName evidence="8">GK</shortName>
    </alternativeName>
</protein>
<feature type="binding site" evidence="8">
    <location>
        <position position="49"/>
    </location>
    <ligand>
        <name>substrate</name>
    </ligand>
</feature>
<dbReference type="PROSITE" id="PS50890">
    <property type="entry name" value="PUA"/>
    <property type="match status" value="1"/>
</dbReference>
<feature type="binding site" evidence="8">
    <location>
        <begin position="211"/>
        <end position="217"/>
    </location>
    <ligand>
        <name>ATP</name>
        <dbReference type="ChEBI" id="CHEBI:30616"/>
    </ligand>
</feature>
<dbReference type="InterPro" id="IPR015947">
    <property type="entry name" value="PUA-like_sf"/>
</dbReference>
<dbReference type="EC" id="2.7.2.11" evidence="8"/>
<dbReference type="SMART" id="SM00359">
    <property type="entry name" value="PUA"/>
    <property type="match status" value="1"/>
</dbReference>
<keyword evidence="2 8" id="KW-0028">Amino-acid biosynthesis</keyword>
<organism evidence="10 11">
    <name type="scientific">Lentibacillus salinarum</name>
    <dbReference type="NCBI Taxonomy" id="446820"/>
    <lineage>
        <taxon>Bacteria</taxon>
        <taxon>Bacillati</taxon>
        <taxon>Bacillota</taxon>
        <taxon>Bacilli</taxon>
        <taxon>Bacillales</taxon>
        <taxon>Bacillaceae</taxon>
        <taxon>Lentibacillus</taxon>
    </lineage>
</organism>
<evidence type="ECO:0000256" key="5">
    <source>
        <dbReference type="ARBA" id="ARBA00022741"/>
    </source>
</evidence>
<evidence type="ECO:0000256" key="8">
    <source>
        <dbReference type="HAMAP-Rule" id="MF_00456"/>
    </source>
</evidence>
<evidence type="ECO:0000313" key="10">
    <source>
        <dbReference type="EMBL" id="MFD1363350.1"/>
    </source>
</evidence>
<dbReference type="HAMAP" id="MF_00456">
    <property type="entry name" value="ProB"/>
    <property type="match status" value="1"/>
</dbReference>
<dbReference type="SUPFAM" id="SSF88697">
    <property type="entry name" value="PUA domain-like"/>
    <property type="match status" value="1"/>
</dbReference>
<comment type="function">
    <text evidence="8">Catalyzes the transfer of a phosphate group to glutamate to form L-glutamate 5-phosphate.</text>
</comment>
<evidence type="ECO:0000259" key="9">
    <source>
        <dbReference type="SMART" id="SM00359"/>
    </source>
</evidence>
<evidence type="ECO:0000256" key="1">
    <source>
        <dbReference type="ARBA" id="ARBA00022490"/>
    </source>
</evidence>
<keyword evidence="6 8" id="KW-0418">Kinase</keyword>
<dbReference type="GO" id="GO:0004349">
    <property type="term" value="F:glutamate 5-kinase activity"/>
    <property type="evidence" value="ECO:0007669"/>
    <property type="project" value="UniProtKB-EC"/>
</dbReference>
<dbReference type="PANTHER" id="PTHR43654">
    <property type="entry name" value="GLUTAMATE 5-KINASE"/>
    <property type="match status" value="1"/>
</dbReference>
<keyword evidence="1 8" id="KW-0963">Cytoplasm</keyword>
<evidence type="ECO:0000256" key="3">
    <source>
        <dbReference type="ARBA" id="ARBA00022650"/>
    </source>
</evidence>
<dbReference type="InterPro" id="IPR019797">
    <property type="entry name" value="Glutamate_5-kinase_CS"/>
</dbReference>
<dbReference type="CDD" id="cd21157">
    <property type="entry name" value="PUA_G5K"/>
    <property type="match status" value="1"/>
</dbReference>
<evidence type="ECO:0000313" key="11">
    <source>
        <dbReference type="Proteomes" id="UP001597178"/>
    </source>
</evidence>
<dbReference type="EMBL" id="JBHTNH010000055">
    <property type="protein sequence ID" value="MFD1363350.1"/>
    <property type="molecule type" value="Genomic_DNA"/>
</dbReference>
<dbReference type="PANTHER" id="PTHR43654:SF1">
    <property type="entry name" value="ISOPENTENYL PHOSPHATE KINASE"/>
    <property type="match status" value="1"/>
</dbReference>
<dbReference type="Proteomes" id="UP001597178">
    <property type="component" value="Unassembled WGS sequence"/>
</dbReference>
<dbReference type="InterPro" id="IPR002478">
    <property type="entry name" value="PUA"/>
</dbReference>
<keyword evidence="5 8" id="KW-0547">Nucleotide-binding</keyword>
<dbReference type="PROSITE" id="PS00902">
    <property type="entry name" value="GLUTAMATE_5_KINASE"/>
    <property type="match status" value="1"/>
</dbReference>
<dbReference type="Gene3D" id="3.40.1160.10">
    <property type="entry name" value="Acetylglutamate kinase-like"/>
    <property type="match status" value="1"/>
</dbReference>
<evidence type="ECO:0000256" key="7">
    <source>
        <dbReference type="ARBA" id="ARBA00022840"/>
    </source>
</evidence>
<dbReference type="CDD" id="cd04242">
    <property type="entry name" value="AAK_G5K_ProB"/>
    <property type="match status" value="1"/>
</dbReference>
<sequence>MAKKRIVVKIGSSLLTNKNGGLSESKLNEHAEALAYLKKRGYEVVLISSGAVAAGFSELGYPSRPVTLAGKQAAAAVGQGLLVQAYTEALRAHGIVAAQLLLTRNNFGNQAQYGNAYSTLTGLLKQSVLPIINENDSVAVDELTFGDNDMLSALVSGLVHADFLIMLTDINGLYESNPRINRTAKRYDFLPAVTDDLFNHTKSDSGSKFGTGGMTSKLSAAQTALSLGVPVFVGTGTGQEKLIHILNGEGDGTYIGDSKTHNLKKPKQWIAFHSPISGKIEIDEGAERAIMSNGKSLLPAGIKAFEGTFDIGDVVEIINACKTVIGKGQVNYSSSDLNTIKGLSSGEAMIKTERNHPEAIHRVCAAVPQRFIPIRRLSTLFTVHLSNRIFLRMPCSCLKITAGRQLLRCSS</sequence>
<comment type="similarity">
    <text evidence="8">Belongs to the glutamate 5-kinase family.</text>
</comment>
<dbReference type="InterPro" id="IPR001048">
    <property type="entry name" value="Asp/Glu/Uridylate_kinase"/>
</dbReference>
<feature type="binding site" evidence="8">
    <location>
        <begin position="168"/>
        <end position="169"/>
    </location>
    <ligand>
        <name>ATP</name>
        <dbReference type="ChEBI" id="CHEBI:30616"/>
    </ligand>
</feature>
<comment type="pathway">
    <text evidence="8">Amino-acid biosynthesis; L-proline biosynthesis; L-glutamate 5-semialdehyde from L-glutamate: step 1/2.</text>
</comment>
<name>A0ABW3ZZA5_9BACI</name>
<dbReference type="InterPro" id="IPR011529">
    <property type="entry name" value="Glu_5kinase"/>
</dbReference>
<dbReference type="Pfam" id="PF01472">
    <property type="entry name" value="PUA"/>
    <property type="match status" value="1"/>
</dbReference>
<dbReference type="InterPro" id="IPR005715">
    <property type="entry name" value="Glu_5kinase/COase_Synthase"/>
</dbReference>
<feature type="binding site" evidence="8">
    <location>
        <position position="148"/>
    </location>
    <ligand>
        <name>substrate</name>
    </ligand>
</feature>
<evidence type="ECO:0000256" key="2">
    <source>
        <dbReference type="ARBA" id="ARBA00022605"/>
    </source>
</evidence>
<reference evidence="11" key="1">
    <citation type="journal article" date="2019" name="Int. J. Syst. Evol. Microbiol.">
        <title>The Global Catalogue of Microorganisms (GCM) 10K type strain sequencing project: providing services to taxonomists for standard genome sequencing and annotation.</title>
        <authorList>
            <consortium name="The Broad Institute Genomics Platform"/>
            <consortium name="The Broad Institute Genome Sequencing Center for Infectious Disease"/>
            <person name="Wu L."/>
            <person name="Ma J."/>
        </authorList>
    </citation>
    <scope>NUCLEOTIDE SEQUENCE [LARGE SCALE GENOMIC DNA]</scope>
    <source>
        <strain evidence="11">CCUG 54822</strain>
    </source>
</reference>
<comment type="catalytic activity">
    <reaction evidence="8">
        <text>L-glutamate + ATP = L-glutamyl 5-phosphate + ADP</text>
        <dbReference type="Rhea" id="RHEA:14877"/>
        <dbReference type="ChEBI" id="CHEBI:29985"/>
        <dbReference type="ChEBI" id="CHEBI:30616"/>
        <dbReference type="ChEBI" id="CHEBI:58274"/>
        <dbReference type="ChEBI" id="CHEBI:456216"/>
        <dbReference type="EC" id="2.7.2.11"/>
    </reaction>
</comment>
<proteinExistence type="inferred from homology"/>
<comment type="subcellular location">
    <subcellularLocation>
        <location evidence="8">Cytoplasm</location>
    </subcellularLocation>
</comment>
<gene>
    <name evidence="8 10" type="primary">proB</name>
    <name evidence="10" type="ORF">ACFQ4A_17215</name>
</gene>
<comment type="caution">
    <text evidence="10">The sequence shown here is derived from an EMBL/GenBank/DDBJ whole genome shotgun (WGS) entry which is preliminary data.</text>
</comment>
<evidence type="ECO:0000256" key="4">
    <source>
        <dbReference type="ARBA" id="ARBA00022679"/>
    </source>
</evidence>
<dbReference type="SUPFAM" id="SSF53633">
    <property type="entry name" value="Carbamate kinase-like"/>
    <property type="match status" value="1"/>
</dbReference>
<keyword evidence="11" id="KW-1185">Reference proteome</keyword>
<dbReference type="RefSeq" id="WP_382402602.1">
    <property type="nucleotide sequence ID" value="NZ_JBHTNH010000055.1"/>
</dbReference>
<feature type="binding site" evidence="8">
    <location>
        <position position="136"/>
    </location>
    <ligand>
        <name>substrate</name>
    </ligand>
</feature>
<dbReference type="Pfam" id="PF00696">
    <property type="entry name" value="AA_kinase"/>
    <property type="match status" value="1"/>
</dbReference>
<dbReference type="InterPro" id="IPR036974">
    <property type="entry name" value="PUA_sf"/>
</dbReference>
<dbReference type="InterPro" id="IPR001057">
    <property type="entry name" value="Glu/AcGlu_kinase"/>
</dbReference>
<feature type="domain" description="PUA" evidence="9">
    <location>
        <begin position="278"/>
        <end position="359"/>
    </location>
</feature>